<evidence type="ECO:0000259" key="2">
    <source>
        <dbReference type="PROSITE" id="PS50968"/>
    </source>
</evidence>
<dbReference type="Gene3D" id="2.40.50.100">
    <property type="match status" value="1"/>
</dbReference>
<dbReference type="AlphaFoldDB" id="A0A1Y6KAU1"/>
<dbReference type="SUPFAM" id="SSF51230">
    <property type="entry name" value="Single hybrid motif"/>
    <property type="match status" value="1"/>
</dbReference>
<dbReference type="Proteomes" id="UP000195514">
    <property type="component" value="Chromosome I"/>
</dbReference>
<evidence type="ECO:0000313" key="4">
    <source>
        <dbReference type="Proteomes" id="UP000195514"/>
    </source>
</evidence>
<dbReference type="InterPro" id="IPR000089">
    <property type="entry name" value="Biotin_lipoyl"/>
</dbReference>
<gene>
    <name evidence="3" type="ORF">CFX1CAM_2065</name>
</gene>
<evidence type="ECO:0000256" key="1">
    <source>
        <dbReference type="ARBA" id="ARBA00023267"/>
    </source>
</evidence>
<feature type="domain" description="Lipoyl-binding" evidence="2">
    <location>
        <begin position="59"/>
        <end position="141"/>
    </location>
</feature>
<dbReference type="CDD" id="cd06850">
    <property type="entry name" value="biotinyl_domain"/>
    <property type="match status" value="1"/>
</dbReference>
<dbReference type="RefSeq" id="WP_087862916.1">
    <property type="nucleotide sequence ID" value="NZ_LT859958.1"/>
</dbReference>
<dbReference type="PROSITE" id="PS50968">
    <property type="entry name" value="BIOTINYL_LIPOYL"/>
    <property type="match status" value="1"/>
</dbReference>
<proteinExistence type="predicted"/>
<dbReference type="KEGG" id="abat:CFX1CAM_2065"/>
<dbReference type="PANTHER" id="PTHR45266">
    <property type="entry name" value="OXALOACETATE DECARBOXYLASE ALPHA CHAIN"/>
    <property type="match status" value="1"/>
</dbReference>
<protein>
    <submittedName>
        <fullName evidence="3">Biotin/lipoyl attachment domain-containing protein</fullName>
    </submittedName>
</protein>
<dbReference type="Pfam" id="PF00364">
    <property type="entry name" value="Biotin_lipoyl"/>
    <property type="match status" value="1"/>
</dbReference>
<dbReference type="InterPro" id="IPR011053">
    <property type="entry name" value="Single_hybrid_motif"/>
</dbReference>
<dbReference type="PROSITE" id="PS00188">
    <property type="entry name" value="BIOTIN"/>
    <property type="match status" value="1"/>
</dbReference>
<dbReference type="OrthoDB" id="3730619at2"/>
<evidence type="ECO:0000313" key="3">
    <source>
        <dbReference type="EMBL" id="SMX55130.1"/>
    </source>
</evidence>
<keyword evidence="1" id="KW-0092">Biotin</keyword>
<name>A0A1Y6KAU1_9CHLR</name>
<dbReference type="InterPro" id="IPR001882">
    <property type="entry name" value="Biotin_BS"/>
</dbReference>
<dbReference type="PANTHER" id="PTHR45266:SF3">
    <property type="entry name" value="OXALOACETATE DECARBOXYLASE ALPHA CHAIN"/>
    <property type="match status" value="1"/>
</dbReference>
<dbReference type="InterPro" id="IPR050709">
    <property type="entry name" value="Biotin_Carboxyl_Carrier/Decarb"/>
</dbReference>
<sequence length="142" mass="15317">MKIEVQIDNQHYTVEIDDIHARPVIAWVQGERFEVWPEDTGSTQTGQAAMPLVSVPDVTPVAKAPEVLADGGRELTSPLPGVIVAVLVKPGDAVIRGQELCTLEAMKMKNAIRANREAVVEAVAVTVGEQVNHGQVLITFVE</sequence>
<reference evidence="4" key="1">
    <citation type="submission" date="2017-05" db="EMBL/GenBank/DDBJ databases">
        <authorList>
            <person name="Kirkegaard R."/>
            <person name="Mcilroy J S."/>
        </authorList>
    </citation>
    <scope>NUCLEOTIDE SEQUENCE [LARGE SCALE GENOMIC DNA]</scope>
</reference>
<dbReference type="FunFam" id="2.40.50.100:FF:000003">
    <property type="entry name" value="Acetyl-CoA carboxylase biotin carboxyl carrier protein"/>
    <property type="match status" value="1"/>
</dbReference>
<accession>A0A1Y6KAU1</accession>
<organism evidence="3 4">
    <name type="scientific">Candidatus Brevifilum fermentans</name>
    <dbReference type="NCBI Taxonomy" id="1986204"/>
    <lineage>
        <taxon>Bacteria</taxon>
        <taxon>Bacillati</taxon>
        <taxon>Chloroflexota</taxon>
        <taxon>Anaerolineae</taxon>
        <taxon>Anaerolineales</taxon>
        <taxon>Anaerolineaceae</taxon>
        <taxon>Candidatus Brevifilum</taxon>
    </lineage>
</organism>
<keyword evidence="4" id="KW-1185">Reference proteome</keyword>
<dbReference type="EMBL" id="LT859958">
    <property type="protein sequence ID" value="SMX55130.1"/>
    <property type="molecule type" value="Genomic_DNA"/>
</dbReference>